<sequence>MQSLPPKLQKMSLRPRHLLPKTLGQNEEKEKK</sequence>
<proteinExistence type="predicted"/>
<feature type="region of interest" description="Disordered" evidence="1">
    <location>
        <begin position="1"/>
        <end position="32"/>
    </location>
</feature>
<dbReference type="EMBL" id="GBXM01054532">
    <property type="protein sequence ID" value="JAH54045.1"/>
    <property type="molecule type" value="Transcribed_RNA"/>
</dbReference>
<reference evidence="2" key="1">
    <citation type="submission" date="2014-11" db="EMBL/GenBank/DDBJ databases">
        <authorList>
            <person name="Amaro Gonzalez C."/>
        </authorList>
    </citation>
    <scope>NUCLEOTIDE SEQUENCE</scope>
</reference>
<evidence type="ECO:0000256" key="1">
    <source>
        <dbReference type="SAM" id="MobiDB-lite"/>
    </source>
</evidence>
<evidence type="ECO:0000313" key="2">
    <source>
        <dbReference type="EMBL" id="JAH54045.1"/>
    </source>
</evidence>
<name>A0A0E9TME6_ANGAN</name>
<reference evidence="2" key="2">
    <citation type="journal article" date="2015" name="Fish Shellfish Immunol.">
        <title>Early steps in the European eel (Anguilla anguilla)-Vibrio vulnificus interaction in the gills: Role of the RtxA13 toxin.</title>
        <authorList>
            <person name="Callol A."/>
            <person name="Pajuelo D."/>
            <person name="Ebbesson L."/>
            <person name="Teles M."/>
            <person name="MacKenzie S."/>
            <person name="Amaro C."/>
        </authorList>
    </citation>
    <scope>NUCLEOTIDE SEQUENCE</scope>
</reference>
<organism evidence="2">
    <name type="scientific">Anguilla anguilla</name>
    <name type="common">European freshwater eel</name>
    <name type="synonym">Muraena anguilla</name>
    <dbReference type="NCBI Taxonomy" id="7936"/>
    <lineage>
        <taxon>Eukaryota</taxon>
        <taxon>Metazoa</taxon>
        <taxon>Chordata</taxon>
        <taxon>Craniata</taxon>
        <taxon>Vertebrata</taxon>
        <taxon>Euteleostomi</taxon>
        <taxon>Actinopterygii</taxon>
        <taxon>Neopterygii</taxon>
        <taxon>Teleostei</taxon>
        <taxon>Anguilliformes</taxon>
        <taxon>Anguillidae</taxon>
        <taxon>Anguilla</taxon>
    </lineage>
</organism>
<protein>
    <submittedName>
        <fullName evidence="2">Uncharacterized protein</fullName>
    </submittedName>
</protein>
<accession>A0A0E9TME6</accession>
<dbReference type="AlphaFoldDB" id="A0A0E9TME6"/>